<keyword evidence="3" id="KW-0964">Secreted</keyword>
<feature type="signal peptide" evidence="6">
    <location>
        <begin position="1"/>
        <end position="28"/>
    </location>
</feature>
<dbReference type="SUPFAM" id="SSF53474">
    <property type="entry name" value="alpha/beta-Hydrolases"/>
    <property type="match status" value="1"/>
</dbReference>
<comment type="subcellular location">
    <subcellularLocation>
        <location evidence="1">Secreted</location>
    </subcellularLocation>
</comment>
<dbReference type="InterPro" id="IPR029058">
    <property type="entry name" value="AB_hydrolase_fold"/>
</dbReference>
<dbReference type="PANTHER" id="PTHR11610">
    <property type="entry name" value="LIPASE"/>
    <property type="match status" value="1"/>
</dbReference>
<accession>A0A6G1SKN8</accession>
<organism evidence="8">
    <name type="scientific">Aceria tosichella</name>
    <name type="common">wheat curl mite</name>
    <dbReference type="NCBI Taxonomy" id="561515"/>
    <lineage>
        <taxon>Eukaryota</taxon>
        <taxon>Metazoa</taxon>
        <taxon>Ecdysozoa</taxon>
        <taxon>Arthropoda</taxon>
        <taxon>Chelicerata</taxon>
        <taxon>Arachnida</taxon>
        <taxon>Acari</taxon>
        <taxon>Acariformes</taxon>
        <taxon>Trombidiformes</taxon>
        <taxon>Prostigmata</taxon>
        <taxon>Eupodina</taxon>
        <taxon>Eriophyoidea</taxon>
        <taxon>Eriophyidae</taxon>
        <taxon>Eriophyinae</taxon>
        <taxon>Aceriini</taxon>
        <taxon>Aceria</taxon>
    </lineage>
</organism>
<dbReference type="GO" id="GO:0016042">
    <property type="term" value="P:lipid catabolic process"/>
    <property type="evidence" value="ECO:0007669"/>
    <property type="project" value="TreeGrafter"/>
</dbReference>
<evidence type="ECO:0000256" key="3">
    <source>
        <dbReference type="ARBA" id="ARBA00022525"/>
    </source>
</evidence>
<reference evidence="8" key="1">
    <citation type="submission" date="2018-10" db="EMBL/GenBank/DDBJ databases">
        <title>Transcriptome assembly of Aceria tosichella (Wheat curl mite) Type 2.</title>
        <authorList>
            <person name="Scully E.D."/>
            <person name="Geib S.M."/>
            <person name="Palmer N.A."/>
            <person name="Gupta A.K."/>
            <person name="Sarath G."/>
            <person name="Tatineni S."/>
        </authorList>
    </citation>
    <scope>NUCLEOTIDE SEQUENCE</scope>
    <source>
        <strain evidence="8">LincolnNE</strain>
    </source>
</reference>
<dbReference type="PANTHER" id="PTHR11610:SF173">
    <property type="entry name" value="LIPASE DOMAIN-CONTAINING PROTEIN-RELATED"/>
    <property type="match status" value="1"/>
</dbReference>
<dbReference type="Gene3D" id="3.40.50.1820">
    <property type="entry name" value="alpha/beta hydrolase"/>
    <property type="match status" value="1"/>
</dbReference>
<evidence type="ECO:0000256" key="5">
    <source>
        <dbReference type="SAM" id="MobiDB-lite"/>
    </source>
</evidence>
<evidence type="ECO:0000313" key="8">
    <source>
        <dbReference type="EMBL" id="MDE50522.1"/>
    </source>
</evidence>
<keyword evidence="6" id="KW-0732">Signal</keyword>
<dbReference type="InterPro" id="IPR013818">
    <property type="entry name" value="Lipase"/>
</dbReference>
<dbReference type="InterPro" id="IPR000734">
    <property type="entry name" value="TAG_lipase"/>
</dbReference>
<feature type="compositionally biased region" description="Low complexity" evidence="5">
    <location>
        <begin position="126"/>
        <end position="148"/>
    </location>
</feature>
<evidence type="ECO:0000256" key="4">
    <source>
        <dbReference type="RuleBase" id="RU004262"/>
    </source>
</evidence>
<dbReference type="AlphaFoldDB" id="A0A6G1SKN8"/>
<comment type="similarity">
    <text evidence="2 4">Belongs to the AB hydrolase superfamily. Lipase family.</text>
</comment>
<feature type="chain" id="PRO_5026139725" evidence="6">
    <location>
        <begin position="29"/>
        <end position="837"/>
    </location>
</feature>
<name>A0A6G1SKN8_9ACAR</name>
<dbReference type="EMBL" id="GGYP01005751">
    <property type="protein sequence ID" value="MDE50522.1"/>
    <property type="molecule type" value="Transcribed_RNA"/>
</dbReference>
<feature type="compositionally biased region" description="Pro residues" evidence="5">
    <location>
        <begin position="116"/>
        <end position="125"/>
    </location>
</feature>
<proteinExistence type="inferred from homology"/>
<protein>
    <submittedName>
        <fullName evidence="8">Pancreatic lipase-related protein 2</fullName>
    </submittedName>
</protein>
<feature type="domain" description="Lipase" evidence="7">
    <location>
        <begin position="209"/>
        <end position="376"/>
    </location>
</feature>
<evidence type="ECO:0000256" key="1">
    <source>
        <dbReference type="ARBA" id="ARBA00004613"/>
    </source>
</evidence>
<dbReference type="GO" id="GO:0017171">
    <property type="term" value="F:serine hydrolase activity"/>
    <property type="evidence" value="ECO:0007669"/>
    <property type="project" value="TreeGrafter"/>
</dbReference>
<evidence type="ECO:0000256" key="2">
    <source>
        <dbReference type="ARBA" id="ARBA00010701"/>
    </source>
</evidence>
<feature type="compositionally biased region" description="Low complexity" evidence="5">
    <location>
        <begin position="160"/>
        <end position="184"/>
    </location>
</feature>
<gene>
    <name evidence="8" type="primary">PNLIPRP2_1</name>
    <name evidence="8" type="ORF">g.14805</name>
</gene>
<dbReference type="GO" id="GO:0016298">
    <property type="term" value="F:lipase activity"/>
    <property type="evidence" value="ECO:0007669"/>
    <property type="project" value="InterPro"/>
</dbReference>
<feature type="region of interest" description="Disordered" evidence="5">
    <location>
        <begin position="700"/>
        <end position="719"/>
    </location>
</feature>
<evidence type="ECO:0000256" key="6">
    <source>
        <dbReference type="SAM" id="SignalP"/>
    </source>
</evidence>
<feature type="region of interest" description="Disordered" evidence="5">
    <location>
        <begin position="112"/>
        <end position="193"/>
    </location>
</feature>
<dbReference type="GO" id="GO:0005615">
    <property type="term" value="C:extracellular space"/>
    <property type="evidence" value="ECO:0007669"/>
    <property type="project" value="TreeGrafter"/>
</dbReference>
<dbReference type="Pfam" id="PF00151">
    <property type="entry name" value="Lipase"/>
    <property type="match status" value="2"/>
</dbReference>
<feature type="domain" description="Lipase" evidence="7">
    <location>
        <begin position="425"/>
        <end position="517"/>
    </location>
</feature>
<evidence type="ECO:0000259" key="7">
    <source>
        <dbReference type="Pfam" id="PF00151"/>
    </source>
</evidence>
<sequence length="837" mass="91806">MPLIISSIIPLLTLCAILLSSQFSITLAQAIENHDQDTDGYSTTSSPRSCDNDLVQFIEPFEDDLLPREQLTGDFQPGLGRVMMLTTYLGPMSTREMLTSFSIHTNSMSVPKITFKPPPKSPPSSPSSSWWSLASKPSSKPSSPSSSRRSSRPSSPPSPRLSSPPSSRHSSPPSSPRSSAPSSPNRDGDRTSLDCLTIENDIGYHYDLKRMAESDFDPNKRTIIMIPGYLSTETISWVRDATTGWLELHNGGKDGDGASGGVNVITVDWSASNHGFYSQAVSHTTMVARQVTIFLYYLYRVKGADIFRDKEMLDNLHLVGHSLGAHIAAFVGQDLGGLVGRITGLDPAGPSFDQVPNQQRLDRTDAKLVEVLHTNGGKLRYVKSILNAPGEYLASIWRGSGITCIACGLATGTEPRAAGSESTAWFGINEQVGHVDYYANDGSEQPGCLSKLHICDHNRATEIYVDLLRYQLALRSSADLDQALIRRNDAGSLLMAFRADSYDEFEAGKSFEKECGDFLATSEHLNGNRQSLLRKKCAIPLFDFMRPSNELIHELATTYGVNFEPGTKPDTLPQYYFKTSAGAFLGASKNQLVGDHYMLRIYLGGNLDSEHFRWREPAANESNWCSLRIKMTMANGEQGVMVLGHLKPSQVKLVADRGDGSSSAEHYILAIPFVHPSGSEARLQLERLLAIVAEEERVREKEIGKKRKRKGLSSEDPGEEWPARLASAEFSSVFKQLMPRTIVLSVSESKPGSEPGSICQLDVKALEVHPIDGRSQSIGALYGYRLAFGQQLPIMTSSELVEQLVATMFFTNRLTSSKNWNSFTSFGAGLEAAMVHG</sequence>